<evidence type="ECO:0000313" key="17">
    <source>
        <dbReference type="EMBL" id="GAA5128054.1"/>
    </source>
</evidence>
<evidence type="ECO:0000256" key="1">
    <source>
        <dbReference type="ARBA" id="ARBA00001526"/>
    </source>
</evidence>
<feature type="transmembrane region" description="Helical" evidence="14">
    <location>
        <begin position="282"/>
        <end position="302"/>
    </location>
</feature>
<feature type="transmembrane region" description="Helical" evidence="14">
    <location>
        <begin position="28"/>
        <end position="52"/>
    </location>
</feature>
<dbReference type="PANTHER" id="PTHR30627">
    <property type="entry name" value="PEPTIDOGLYCAN D,D-TRANSPEPTIDASE"/>
    <property type="match status" value="1"/>
</dbReference>
<comment type="catalytic activity">
    <reaction evidence="1">
        <text>a beta-lactam + H2O = a substituted beta-amino acid</text>
        <dbReference type="Rhea" id="RHEA:20401"/>
        <dbReference type="ChEBI" id="CHEBI:15377"/>
        <dbReference type="ChEBI" id="CHEBI:35627"/>
        <dbReference type="ChEBI" id="CHEBI:140347"/>
        <dbReference type="EC" id="3.5.2.6"/>
    </reaction>
</comment>
<dbReference type="Gene3D" id="3.90.1310.10">
    <property type="entry name" value="Penicillin-binding protein 2a (Domain 2)"/>
    <property type="match status" value="1"/>
</dbReference>
<dbReference type="InterPro" id="IPR001460">
    <property type="entry name" value="PCN-bd_Tpept"/>
</dbReference>
<dbReference type="Pfam" id="PF00905">
    <property type="entry name" value="Transpeptidase"/>
    <property type="match status" value="1"/>
</dbReference>
<evidence type="ECO:0000256" key="11">
    <source>
        <dbReference type="ARBA" id="ARBA00023136"/>
    </source>
</evidence>
<dbReference type="EC" id="3.5.2.6" evidence="5"/>
<dbReference type="InterPro" id="IPR005311">
    <property type="entry name" value="PBP_dimer"/>
</dbReference>
<feature type="transmembrane region" description="Helical" evidence="14">
    <location>
        <begin position="170"/>
        <end position="186"/>
    </location>
</feature>
<sequence>MLIVEHGDHPVPEEPERRRMRRRDTRGVAFDVVAVLAALVLVGLGLANLYAVDGVEMAVRQATIAGVGVALLAALWQFRMRVLMVLCWITYVAAVVLLATVHVVGVTYNGATRWIAIGAFTFQPSELAKLGLLLALAAALGSSRPPWQRFASAVALAAVPIVLTVLQPDLSTTLLLLALTIVMLIIGRVPARFLVPLFGTAAIAAPLAVDLLHPYQLQRLGSFLVGAEESPTSAGWAVLQSHIAMGWGSLLGSADHPLTDLLSQYLPEKETDLALASLVEQYGLVAAAIAVVAAIVLIWRLVMASRAPRPAGGALVAAGLAVLFGIEVIVSVGGNLGLLPLAGVPFPLVSYGGTALVVHLAALGVALGVRRDGARRRLWIMSRWRNRRPRLVRAIALGLTALLVVFGQYAWTMLADRGAELAAAGEAQMTRCIRIPAERGAITDRHGAPLAVSSTASDAPTHEVRAVPNIVLSRPDDLTRLAQLVGRPAEDVRAALAGVPPTTLSAPVAEVNGSVSDAVTAAGLTGVLVVPALRRGYPTGTLLGPVLGFVGIATPTETDRWPDLPSGEIVGRAGLERQYDALLRGVNGRQCVYVSPTGVPVAMAERVEPTPGADLRTSLDLGLQRRLTASLANSLRGQARTAVAAAVAMDPRNGQVLAMASLPSYDNSVYGPPVDAGALQSLAGAPGHPMLEKVTQAAMPPGSTFKLVVATAGVLNPVFPPERAIPTGASFTVGGHTFDNWKPMGPMNLRQAITWSNDVYFYKLAQALGPGPVIDAARALGVGAPTGIDLPAESPGYLGTPDSVDAAGGHWYGGSTVILGIGQGYLQTTPLQNARWTAGVATGQMVTPRLGLATGTDQSVYTALPAPAPAPLPFADKLGPIRDGMRGAVTGGTAAALSGLPFPVAGKTGTAQDGSLPGSSYDNWLSAVTPAPDPSLVVSAVVQGPGTGGNNVKGVVSDAMQYYMGRQADVLATGPVQQPAG</sequence>
<reference evidence="18" key="1">
    <citation type="journal article" date="2019" name="Int. J. Syst. Evol. Microbiol.">
        <title>The Global Catalogue of Microorganisms (GCM) 10K type strain sequencing project: providing services to taxonomists for standard genome sequencing and annotation.</title>
        <authorList>
            <consortium name="The Broad Institute Genomics Platform"/>
            <consortium name="The Broad Institute Genome Sequencing Center for Infectious Disease"/>
            <person name="Wu L."/>
            <person name="Ma J."/>
        </authorList>
    </citation>
    <scope>NUCLEOTIDE SEQUENCE [LARGE SCALE GENOMIC DNA]</scope>
    <source>
        <strain evidence="18">JCM 18302</strain>
    </source>
</reference>
<evidence type="ECO:0000256" key="5">
    <source>
        <dbReference type="ARBA" id="ARBA00012865"/>
    </source>
</evidence>
<evidence type="ECO:0000256" key="12">
    <source>
        <dbReference type="ARBA" id="ARBA00023251"/>
    </source>
</evidence>
<dbReference type="InterPro" id="IPR001182">
    <property type="entry name" value="FtsW/RodA"/>
</dbReference>
<organism evidence="17 18">
    <name type="scientific">Pseudonocardia adelaidensis</name>
    <dbReference type="NCBI Taxonomy" id="648754"/>
    <lineage>
        <taxon>Bacteria</taxon>
        <taxon>Bacillati</taxon>
        <taxon>Actinomycetota</taxon>
        <taxon>Actinomycetes</taxon>
        <taxon>Pseudonocardiales</taxon>
        <taxon>Pseudonocardiaceae</taxon>
        <taxon>Pseudonocardia</taxon>
    </lineage>
</organism>
<name>A0ABP9NNA6_9PSEU</name>
<feature type="compositionally biased region" description="Basic and acidic residues" evidence="13">
    <location>
        <begin position="1"/>
        <end position="17"/>
    </location>
</feature>
<feature type="transmembrane region" description="Helical" evidence="14">
    <location>
        <begin position="147"/>
        <end position="164"/>
    </location>
</feature>
<keyword evidence="12" id="KW-0046">Antibiotic resistance</keyword>
<keyword evidence="11 14" id="KW-0472">Membrane</keyword>
<feature type="transmembrane region" description="Helical" evidence="14">
    <location>
        <begin position="314"/>
        <end position="336"/>
    </location>
</feature>
<evidence type="ECO:0000256" key="3">
    <source>
        <dbReference type="ARBA" id="ARBA00007171"/>
    </source>
</evidence>
<feature type="transmembrane region" description="Helical" evidence="14">
    <location>
        <begin position="390"/>
        <end position="411"/>
    </location>
</feature>
<evidence type="ECO:0000259" key="15">
    <source>
        <dbReference type="Pfam" id="PF00905"/>
    </source>
</evidence>
<dbReference type="Pfam" id="PF03717">
    <property type="entry name" value="PBP_dimer"/>
    <property type="match status" value="1"/>
</dbReference>
<comment type="subcellular location">
    <subcellularLocation>
        <location evidence="2">Membrane</location>
        <topology evidence="2">Multi-pass membrane protein</topology>
    </subcellularLocation>
</comment>
<dbReference type="InterPro" id="IPR036138">
    <property type="entry name" value="PBP_dimer_sf"/>
</dbReference>
<accession>A0ABP9NNA6</accession>
<evidence type="ECO:0000256" key="9">
    <source>
        <dbReference type="ARBA" id="ARBA00022960"/>
    </source>
</evidence>
<keyword evidence="8" id="KW-0378">Hydrolase</keyword>
<dbReference type="PANTHER" id="PTHR30627:SF6">
    <property type="entry name" value="BETA-LACTAMASE YBXI-RELATED"/>
    <property type="match status" value="1"/>
</dbReference>
<feature type="transmembrane region" description="Helical" evidence="14">
    <location>
        <begin position="58"/>
        <end position="76"/>
    </location>
</feature>
<keyword evidence="10 14" id="KW-1133">Transmembrane helix</keyword>
<keyword evidence="6 14" id="KW-0812">Transmembrane</keyword>
<protein>
    <recommendedName>
        <fullName evidence="5">beta-lactamase</fullName>
        <ecNumber evidence="5">3.5.2.6</ecNumber>
    </recommendedName>
</protein>
<evidence type="ECO:0000256" key="13">
    <source>
        <dbReference type="SAM" id="MobiDB-lite"/>
    </source>
</evidence>
<comment type="similarity">
    <text evidence="4">Belongs to the class-D beta-lactamase family.</text>
</comment>
<feature type="domain" description="Penicillin-binding protein dimerisation" evidence="16">
    <location>
        <begin position="435"/>
        <end position="601"/>
    </location>
</feature>
<dbReference type="SUPFAM" id="SSF56601">
    <property type="entry name" value="beta-lactamase/transpeptidase-like"/>
    <property type="match status" value="1"/>
</dbReference>
<dbReference type="InterPro" id="IPR012338">
    <property type="entry name" value="Beta-lactam/transpept-like"/>
</dbReference>
<evidence type="ECO:0000259" key="16">
    <source>
        <dbReference type="Pfam" id="PF03717"/>
    </source>
</evidence>
<dbReference type="SUPFAM" id="SSF56519">
    <property type="entry name" value="Penicillin binding protein dimerisation domain"/>
    <property type="match status" value="1"/>
</dbReference>
<keyword evidence="18" id="KW-1185">Reference proteome</keyword>
<keyword evidence="7" id="KW-0732">Signal</keyword>
<comment type="similarity">
    <text evidence="3">Belongs to the transpeptidase family.</text>
</comment>
<feature type="transmembrane region" description="Helical" evidence="14">
    <location>
        <begin position="193"/>
        <end position="215"/>
    </location>
</feature>
<keyword evidence="9" id="KW-0133">Cell shape</keyword>
<dbReference type="RefSeq" id="WP_345607385.1">
    <property type="nucleotide sequence ID" value="NZ_BAABJO010000018.1"/>
</dbReference>
<comment type="caution">
    <text evidence="17">The sequence shown here is derived from an EMBL/GenBank/DDBJ whole genome shotgun (WGS) entry which is preliminary data.</text>
</comment>
<evidence type="ECO:0000256" key="4">
    <source>
        <dbReference type="ARBA" id="ARBA00007898"/>
    </source>
</evidence>
<evidence type="ECO:0000313" key="18">
    <source>
        <dbReference type="Proteomes" id="UP001500804"/>
    </source>
</evidence>
<dbReference type="Proteomes" id="UP001500804">
    <property type="component" value="Unassembled WGS sequence"/>
</dbReference>
<feature type="domain" description="Penicillin-binding protein transpeptidase" evidence="15">
    <location>
        <begin position="645"/>
        <end position="960"/>
    </location>
</feature>
<evidence type="ECO:0000256" key="8">
    <source>
        <dbReference type="ARBA" id="ARBA00022801"/>
    </source>
</evidence>
<feature type="transmembrane region" description="Helical" evidence="14">
    <location>
        <begin position="114"/>
        <end position="140"/>
    </location>
</feature>
<dbReference type="InterPro" id="IPR050515">
    <property type="entry name" value="Beta-lactam/transpept"/>
</dbReference>
<feature type="region of interest" description="Disordered" evidence="13">
    <location>
        <begin position="1"/>
        <end position="20"/>
    </location>
</feature>
<dbReference type="EMBL" id="BAABJO010000018">
    <property type="protein sequence ID" value="GAA5128054.1"/>
    <property type="molecule type" value="Genomic_DNA"/>
</dbReference>
<gene>
    <name evidence="17" type="ORF">GCM10023320_46270</name>
</gene>
<evidence type="ECO:0000256" key="2">
    <source>
        <dbReference type="ARBA" id="ARBA00004141"/>
    </source>
</evidence>
<evidence type="ECO:0000256" key="10">
    <source>
        <dbReference type="ARBA" id="ARBA00022989"/>
    </source>
</evidence>
<evidence type="ECO:0000256" key="14">
    <source>
        <dbReference type="SAM" id="Phobius"/>
    </source>
</evidence>
<feature type="transmembrane region" description="Helical" evidence="14">
    <location>
        <begin position="348"/>
        <end position="369"/>
    </location>
</feature>
<dbReference type="Pfam" id="PF01098">
    <property type="entry name" value="FTSW_RODA_SPOVE"/>
    <property type="match status" value="1"/>
</dbReference>
<proteinExistence type="inferred from homology"/>
<dbReference type="Gene3D" id="3.40.710.10">
    <property type="entry name" value="DD-peptidase/beta-lactamase superfamily"/>
    <property type="match status" value="1"/>
</dbReference>
<feature type="transmembrane region" description="Helical" evidence="14">
    <location>
        <begin position="83"/>
        <end position="108"/>
    </location>
</feature>
<evidence type="ECO:0000256" key="6">
    <source>
        <dbReference type="ARBA" id="ARBA00022692"/>
    </source>
</evidence>
<evidence type="ECO:0000256" key="7">
    <source>
        <dbReference type="ARBA" id="ARBA00022729"/>
    </source>
</evidence>